<keyword evidence="9" id="KW-1185">Reference proteome</keyword>
<evidence type="ECO:0000256" key="7">
    <source>
        <dbReference type="SAM" id="MobiDB-lite"/>
    </source>
</evidence>
<evidence type="ECO:0000256" key="6">
    <source>
        <dbReference type="ARBA" id="ARBA00035443"/>
    </source>
</evidence>
<dbReference type="GO" id="GO:0003735">
    <property type="term" value="F:structural constituent of ribosome"/>
    <property type="evidence" value="ECO:0007669"/>
    <property type="project" value="InterPro"/>
</dbReference>
<evidence type="ECO:0000256" key="2">
    <source>
        <dbReference type="ARBA" id="ARBA00005436"/>
    </source>
</evidence>
<keyword evidence="3" id="KW-0689">Ribosomal protein</keyword>
<dbReference type="Gene3D" id="1.10.10.1410">
    <property type="match status" value="1"/>
</dbReference>
<evidence type="ECO:0000256" key="3">
    <source>
        <dbReference type="ARBA" id="ARBA00022980"/>
    </source>
</evidence>
<evidence type="ECO:0000256" key="5">
    <source>
        <dbReference type="ARBA" id="ARBA00035301"/>
    </source>
</evidence>
<accession>A0AAW0I8F3</accession>
<feature type="compositionally biased region" description="Low complexity" evidence="7">
    <location>
        <begin position="34"/>
        <end position="55"/>
    </location>
</feature>
<gene>
    <name evidence="8" type="ORF">U0070_002845</name>
</gene>
<dbReference type="PANTHER" id="PTHR21141:SF5">
    <property type="entry name" value="LARGE RIBOSOMAL SUBUNIT PROTEIN P2"/>
    <property type="match status" value="1"/>
</dbReference>
<evidence type="ECO:0000256" key="1">
    <source>
        <dbReference type="ARBA" id="ARBA00003362"/>
    </source>
</evidence>
<dbReference type="PANTHER" id="PTHR21141">
    <property type="entry name" value="60S ACIDIC RIBOSOMAL PROTEIN FAMILY MEMBER"/>
    <property type="match status" value="1"/>
</dbReference>
<sequence>METDGDRLNKVIRELNGKDIGDVTAQGVGQLASRPAGRAAADSAAPGAAAPAAGSVPPPPLQQRSQESDDDDVGFGLFD</sequence>
<protein>
    <recommendedName>
        <fullName evidence="5">Large ribosomal subunit protein P2</fullName>
    </recommendedName>
    <alternativeName>
        <fullName evidence="6">60S acidic ribosomal protein P2</fullName>
    </alternativeName>
</protein>
<evidence type="ECO:0000313" key="9">
    <source>
        <dbReference type="Proteomes" id="UP001488838"/>
    </source>
</evidence>
<dbReference type="InterPro" id="IPR044076">
    <property type="entry name" value="Ribosomal_P2"/>
</dbReference>
<comment type="caution">
    <text evidence="8">The sequence shown here is derived from an EMBL/GenBank/DDBJ whole genome shotgun (WGS) entry which is preliminary data.</text>
</comment>
<dbReference type="InterPro" id="IPR038716">
    <property type="entry name" value="P1/P2_N_sf"/>
</dbReference>
<feature type="region of interest" description="Disordered" evidence="7">
    <location>
        <begin position="34"/>
        <end position="79"/>
    </location>
</feature>
<dbReference type="AlphaFoldDB" id="A0AAW0I8F3"/>
<comment type="similarity">
    <text evidence="2">Belongs to the eukaryotic ribosomal protein P1/P2 family.</text>
</comment>
<dbReference type="Pfam" id="PF00428">
    <property type="entry name" value="Ribosomal_60s"/>
    <property type="match status" value="1"/>
</dbReference>
<dbReference type="Proteomes" id="UP001488838">
    <property type="component" value="Unassembled WGS sequence"/>
</dbReference>
<dbReference type="GO" id="GO:0022625">
    <property type="term" value="C:cytosolic large ribosomal subunit"/>
    <property type="evidence" value="ECO:0007669"/>
    <property type="project" value="InterPro"/>
</dbReference>
<proteinExistence type="inferred from homology"/>
<keyword evidence="4" id="KW-0687">Ribonucleoprotein</keyword>
<evidence type="ECO:0000256" key="4">
    <source>
        <dbReference type="ARBA" id="ARBA00023274"/>
    </source>
</evidence>
<evidence type="ECO:0000313" key="8">
    <source>
        <dbReference type="EMBL" id="KAK7810449.1"/>
    </source>
</evidence>
<comment type="function">
    <text evidence="1">Plays an important role in the elongation step of protein synthesis.</text>
</comment>
<reference evidence="8 9" key="1">
    <citation type="journal article" date="2023" name="bioRxiv">
        <title>Conserved and derived expression patterns and positive selection on dental genes reveal complex evolutionary context of ever-growing rodent molars.</title>
        <authorList>
            <person name="Calamari Z.T."/>
            <person name="Song A."/>
            <person name="Cohen E."/>
            <person name="Akter M."/>
            <person name="Roy R.D."/>
            <person name="Hallikas O."/>
            <person name="Christensen M.M."/>
            <person name="Li P."/>
            <person name="Marangoni P."/>
            <person name="Jernvall J."/>
            <person name="Klein O.D."/>
        </authorList>
    </citation>
    <scope>NUCLEOTIDE SEQUENCE [LARGE SCALE GENOMIC DNA]</scope>
    <source>
        <strain evidence="8">V071</strain>
    </source>
</reference>
<name>A0AAW0I8F3_MYOGA</name>
<organism evidence="8 9">
    <name type="scientific">Myodes glareolus</name>
    <name type="common">Bank vole</name>
    <name type="synonym">Clethrionomys glareolus</name>
    <dbReference type="NCBI Taxonomy" id="447135"/>
    <lineage>
        <taxon>Eukaryota</taxon>
        <taxon>Metazoa</taxon>
        <taxon>Chordata</taxon>
        <taxon>Craniata</taxon>
        <taxon>Vertebrata</taxon>
        <taxon>Euteleostomi</taxon>
        <taxon>Mammalia</taxon>
        <taxon>Eutheria</taxon>
        <taxon>Euarchontoglires</taxon>
        <taxon>Glires</taxon>
        <taxon>Rodentia</taxon>
        <taxon>Myomorpha</taxon>
        <taxon>Muroidea</taxon>
        <taxon>Cricetidae</taxon>
        <taxon>Arvicolinae</taxon>
        <taxon>Myodes</taxon>
    </lineage>
</organism>
<dbReference type="EMBL" id="JBBHLL010000196">
    <property type="protein sequence ID" value="KAK7810449.1"/>
    <property type="molecule type" value="Genomic_DNA"/>
</dbReference>
<dbReference type="GO" id="GO:0002182">
    <property type="term" value="P:cytoplasmic translational elongation"/>
    <property type="evidence" value="ECO:0007669"/>
    <property type="project" value="InterPro"/>
</dbReference>